<evidence type="ECO:0000313" key="3">
    <source>
        <dbReference type="Proteomes" id="UP000008641"/>
    </source>
</evidence>
<dbReference type="CDD" id="cd00995">
    <property type="entry name" value="PBP2_NikA_DppA_OppA_like"/>
    <property type="match status" value="1"/>
</dbReference>
<dbReference type="AlphaFoldDB" id="F0NZW7"/>
<dbReference type="InterPro" id="IPR030678">
    <property type="entry name" value="Peptide/Ni-bd"/>
</dbReference>
<dbReference type="GO" id="GO:0015833">
    <property type="term" value="P:peptide transport"/>
    <property type="evidence" value="ECO:0007669"/>
    <property type="project" value="TreeGrafter"/>
</dbReference>
<organism evidence="2 3">
    <name type="scientific">Weeksella virosa (strain ATCC 43766 / DSM 16922 / JCM 21250 / CCUG 30538 / CDC 9751 / IAM 14551 / NBRC 16016 / NCTC 11634 / CL345/78)</name>
    <dbReference type="NCBI Taxonomy" id="865938"/>
    <lineage>
        <taxon>Bacteria</taxon>
        <taxon>Pseudomonadati</taxon>
        <taxon>Bacteroidota</taxon>
        <taxon>Flavobacteriia</taxon>
        <taxon>Flavobacteriales</taxon>
        <taxon>Weeksellaceae</taxon>
        <taxon>Weeksella</taxon>
    </lineage>
</organism>
<reference evidence="2 3" key="1">
    <citation type="journal article" date="2011" name="Stand. Genomic Sci.">
        <title>Complete genome sequence of Weeksella virosa type strain (9751).</title>
        <authorList>
            <person name="Lang E."/>
            <person name="Teshima H."/>
            <person name="Lucas S."/>
            <person name="Lapidus A."/>
            <person name="Hammon N."/>
            <person name="Deshpande S."/>
            <person name="Nolan M."/>
            <person name="Cheng J.F."/>
            <person name="Pitluck S."/>
            <person name="Liolios K."/>
            <person name="Pagani I."/>
            <person name="Mikhailova N."/>
            <person name="Ivanova N."/>
            <person name="Mavromatis K."/>
            <person name="Pati A."/>
            <person name="Tapia R."/>
            <person name="Han C."/>
            <person name="Goodwin L."/>
            <person name="Chen A."/>
            <person name="Palaniappan K."/>
            <person name="Land M."/>
            <person name="Hauser L."/>
            <person name="Chang Y.J."/>
            <person name="Jeffries C.D."/>
            <person name="Brambilla E.M."/>
            <person name="Kopitz M."/>
            <person name="Rohde M."/>
            <person name="Goker M."/>
            <person name="Tindall B.J."/>
            <person name="Detter J.C."/>
            <person name="Woyke T."/>
            <person name="Bristow J."/>
            <person name="Eisen J.A."/>
            <person name="Markowitz V."/>
            <person name="Hugenholtz P."/>
            <person name="Klenk H.P."/>
            <person name="Kyrpides N.C."/>
        </authorList>
    </citation>
    <scope>NUCLEOTIDE SEQUENCE [LARGE SCALE GENOMIC DNA]</scope>
    <source>
        <strain evidence="3">ATCC 43766 / DSM 16922 / JCM 21250 / NBRC 16016 / NCTC 11634 / CL345/78</strain>
    </source>
</reference>
<dbReference type="Gene3D" id="3.90.76.10">
    <property type="entry name" value="Dipeptide-binding Protein, Domain 1"/>
    <property type="match status" value="1"/>
</dbReference>
<dbReference type="PROSITE" id="PS51257">
    <property type="entry name" value="PROKAR_LIPOPROTEIN"/>
    <property type="match status" value="1"/>
</dbReference>
<evidence type="ECO:0000313" key="2">
    <source>
        <dbReference type="EMBL" id="ADX68391.1"/>
    </source>
</evidence>
<dbReference type="GO" id="GO:0043190">
    <property type="term" value="C:ATP-binding cassette (ABC) transporter complex"/>
    <property type="evidence" value="ECO:0007669"/>
    <property type="project" value="InterPro"/>
</dbReference>
<dbReference type="Gene3D" id="3.10.105.10">
    <property type="entry name" value="Dipeptide-binding Protein, Domain 3"/>
    <property type="match status" value="1"/>
</dbReference>
<protein>
    <submittedName>
        <fullName evidence="2">Extracellular solute-binding protein family 5</fullName>
    </submittedName>
</protein>
<dbReference type="KEGG" id="wvi:Weevi_1698"/>
<sequence length="536" mass="61819">MTTKTIYHKYKYCLTIIFLALLSGCTTENKVDDSMIFRLNRYDNISSLDPIQARTQANNWACNLLYNSLVKIDYNLNIQPDIAKNWSISEDGKTYTFLLRDDVFFHRHPAFGKDSTRAVIASDFTFSFDRLKDPKNNGSGGWIMSNIESYKALNDSVFQIQLKEAFPPFLGLISMKYASVVPKELFTDGENSFTQNPIGTGPFQFKIWVDNVKMVLRKNPLYFEYDDKNKRLPYLDAVNITFLPEKNSEFLELIKGNLDMMADLDPSYKDEILSANGELNSKYSHQIRLIKEPYLSTVYFSFYLDDGKEIDKRLRQAMNYGIDKQKIIRYLMKGQGFAADGGFIPKGLAGHSAKNGYPYDPKKAKSLIDSYRKEYPNSTTIELTTVQEYVDVCEYFAAEMAKIGLKTNVNVVPGPTMREGKSTGKFAFFRANWGADYADAENFLSLFYSQNFAPEGPNYSHFRSPEFDQLYHQSFLENNADKRAKIYERLDYIMMQEAPIVPLFYDQTALFTNKKVKNLRMSPIKLLDLTRVYKEK</sequence>
<evidence type="ECO:0000259" key="1">
    <source>
        <dbReference type="Pfam" id="PF00496"/>
    </source>
</evidence>
<dbReference type="GO" id="GO:0030288">
    <property type="term" value="C:outer membrane-bounded periplasmic space"/>
    <property type="evidence" value="ECO:0007669"/>
    <property type="project" value="UniProtKB-ARBA"/>
</dbReference>
<reference evidence="3" key="2">
    <citation type="journal article" date="2011" name="Stand. Genomic Sci.">
        <title>Complete genome sequence of Weeksella virosa type strain (9751T).</title>
        <authorList>
            <person name="Lang E."/>
            <person name="Teshima H."/>
            <person name="Lucas S."/>
            <person name="Lapidus A."/>
            <person name="Hammon N."/>
            <person name="Deshpande S."/>
            <person name="Nolan M."/>
            <person name="Cheng J."/>
            <person name="Pitluck S."/>
            <person name="Liolios K."/>
            <person name="Pagani I."/>
            <person name="Mikhailova N."/>
            <person name="Ivanova N."/>
            <person name="Mavromatis K."/>
            <person name="Pati A."/>
            <person name="Tapia R."/>
            <person name="Han C."/>
            <person name="Goodwin L."/>
            <person name="Chen A."/>
            <person name="Palaniappan K."/>
            <person name="Land M."/>
            <person name="Hauser L."/>
            <person name="Chang Y."/>
            <person name="Jeffries C."/>
            <person name="Brambilla E."/>
            <person name="Kopitz M."/>
            <person name="Rohde M."/>
            <person name="Goker M."/>
            <person name="Tindall B."/>
            <person name="Detter J."/>
            <person name="Woyke T."/>
            <person name="Bristow J."/>
            <person name="Eisen J."/>
            <person name="Markowitz V."/>
            <person name="Hugenholtz P."/>
            <person name="Klenk H."/>
            <person name="Kyrpides N."/>
        </authorList>
    </citation>
    <scope>NUCLEOTIDE SEQUENCE [LARGE SCALE GENOMIC DNA]</scope>
    <source>
        <strain evidence="3">ATCC 43766 / DSM 16922 / JCM 21250 / NBRC 16016 / NCTC 11634 / CL345/78</strain>
    </source>
</reference>
<dbReference type="SUPFAM" id="SSF53850">
    <property type="entry name" value="Periplasmic binding protein-like II"/>
    <property type="match status" value="1"/>
</dbReference>
<dbReference type="HOGENOM" id="CLU_017028_7_4_10"/>
<dbReference type="PANTHER" id="PTHR30290">
    <property type="entry name" value="PERIPLASMIC BINDING COMPONENT OF ABC TRANSPORTER"/>
    <property type="match status" value="1"/>
</dbReference>
<dbReference type="eggNOG" id="COG0747">
    <property type="taxonomic scope" value="Bacteria"/>
</dbReference>
<feature type="domain" description="Solute-binding protein family 5" evidence="1">
    <location>
        <begin position="77"/>
        <end position="451"/>
    </location>
</feature>
<dbReference type="InterPro" id="IPR039424">
    <property type="entry name" value="SBP_5"/>
</dbReference>
<dbReference type="EMBL" id="CP002455">
    <property type="protein sequence ID" value="ADX68391.1"/>
    <property type="molecule type" value="Genomic_DNA"/>
</dbReference>
<dbReference type="STRING" id="865938.Weevi_1698"/>
<gene>
    <name evidence="2" type="ordered locus">Weevi_1698</name>
</gene>
<dbReference type="InterPro" id="IPR000914">
    <property type="entry name" value="SBP_5_dom"/>
</dbReference>
<name>F0NZW7_WEEVC</name>
<dbReference type="RefSeq" id="WP_013598780.1">
    <property type="nucleotide sequence ID" value="NC_015144.1"/>
</dbReference>
<dbReference type="Proteomes" id="UP000008641">
    <property type="component" value="Chromosome"/>
</dbReference>
<accession>F0NZW7</accession>
<dbReference type="Pfam" id="PF00496">
    <property type="entry name" value="SBP_bac_5"/>
    <property type="match status" value="1"/>
</dbReference>
<keyword evidence="3" id="KW-1185">Reference proteome</keyword>
<dbReference type="PIRSF" id="PIRSF002741">
    <property type="entry name" value="MppA"/>
    <property type="match status" value="1"/>
</dbReference>
<dbReference type="Gene3D" id="3.40.190.10">
    <property type="entry name" value="Periplasmic binding protein-like II"/>
    <property type="match status" value="1"/>
</dbReference>
<proteinExistence type="predicted"/>
<dbReference type="GO" id="GO:1904680">
    <property type="term" value="F:peptide transmembrane transporter activity"/>
    <property type="evidence" value="ECO:0007669"/>
    <property type="project" value="TreeGrafter"/>
</dbReference>